<comment type="pathway">
    <text evidence="4">Quinol/quinone metabolism; menaquinone biosynthesis; menaquinol from 1,4-dihydroxy-2-naphthoate: step 2/2.</text>
</comment>
<evidence type="ECO:0000256" key="1">
    <source>
        <dbReference type="ARBA" id="ARBA00022603"/>
    </source>
</evidence>
<keyword evidence="4" id="KW-0474">Menaquinone biosynthesis</keyword>
<name>A0A1H1GDN8_9ACTN</name>
<sequence length="236" mass="25355">MSRADLDRDPRAVAAMFDDVARRYDLANTVLSLGLDRHWREVTRRALSPASGERILDLAAGTGVSTAEFARSGAKCVAADFSFGMLSAGYSRGLPMVAADALNLPFADATFDGVAMLFGLRNLADTAAGLREMARVVRPGGRLVICEFSTPTRQALRSVYRNLALRAVPPVARAVSSNPDAYVYLAESILAWPDQPSLAAEIGRAGWSEVAWRDLTGGIVAVHRAVKPYDSQRDSA</sequence>
<keyword evidence="2 4" id="KW-0808">Transferase</keyword>
<evidence type="ECO:0000256" key="2">
    <source>
        <dbReference type="ARBA" id="ARBA00022679"/>
    </source>
</evidence>
<comment type="similarity">
    <text evidence="4">Belongs to the class I-like SAM-binding methyltransferase superfamily. MenG/UbiE family.</text>
</comment>
<proteinExistence type="inferred from homology"/>
<dbReference type="SUPFAM" id="SSF53335">
    <property type="entry name" value="S-adenosyl-L-methionine-dependent methyltransferases"/>
    <property type="match status" value="1"/>
</dbReference>
<keyword evidence="1 4" id="KW-0489">Methyltransferase</keyword>
<dbReference type="CDD" id="cd02440">
    <property type="entry name" value="AdoMet_MTases"/>
    <property type="match status" value="1"/>
</dbReference>
<dbReference type="GO" id="GO:0043770">
    <property type="term" value="F:demethylmenaquinone methyltransferase activity"/>
    <property type="evidence" value="ECO:0007669"/>
    <property type="project" value="UniProtKB-UniRule"/>
</dbReference>
<dbReference type="AlphaFoldDB" id="A0A1H1GDN8"/>
<dbReference type="EMBL" id="FNKO01000002">
    <property type="protein sequence ID" value="SDR11402.1"/>
    <property type="molecule type" value="Genomic_DNA"/>
</dbReference>
<dbReference type="Gene3D" id="3.40.50.150">
    <property type="entry name" value="Vaccinia Virus protein VP39"/>
    <property type="match status" value="1"/>
</dbReference>
<dbReference type="PROSITE" id="PS01184">
    <property type="entry name" value="UBIE_2"/>
    <property type="match status" value="1"/>
</dbReference>
<dbReference type="PANTHER" id="PTHR43591:SF24">
    <property type="entry name" value="2-METHOXY-6-POLYPRENYL-1,4-BENZOQUINOL METHYLASE, MITOCHONDRIAL"/>
    <property type="match status" value="1"/>
</dbReference>
<dbReference type="PANTHER" id="PTHR43591">
    <property type="entry name" value="METHYLTRANSFERASE"/>
    <property type="match status" value="1"/>
</dbReference>
<dbReference type="GO" id="GO:0032259">
    <property type="term" value="P:methylation"/>
    <property type="evidence" value="ECO:0007669"/>
    <property type="project" value="UniProtKB-KW"/>
</dbReference>
<dbReference type="Pfam" id="PF01209">
    <property type="entry name" value="Ubie_methyltran"/>
    <property type="match status" value="1"/>
</dbReference>
<keyword evidence="6" id="KW-1185">Reference proteome</keyword>
<dbReference type="InterPro" id="IPR023576">
    <property type="entry name" value="UbiE/COQ5_MeTrFase_CS"/>
</dbReference>
<evidence type="ECO:0000256" key="4">
    <source>
        <dbReference type="HAMAP-Rule" id="MF_01813"/>
    </source>
</evidence>
<dbReference type="OrthoDB" id="9808140at2"/>
<evidence type="ECO:0000313" key="6">
    <source>
        <dbReference type="Proteomes" id="UP000199301"/>
    </source>
</evidence>
<dbReference type="Proteomes" id="UP000199301">
    <property type="component" value="Unassembled WGS sequence"/>
</dbReference>
<comment type="function">
    <text evidence="4">Methyltransferase required for the conversion of demethylmenaquinol (DMKH2) to menaquinol (MKH2).</text>
</comment>
<dbReference type="HAMAP" id="MF_01813">
    <property type="entry name" value="MenG_UbiE_methyltr"/>
    <property type="match status" value="1"/>
</dbReference>
<keyword evidence="3 4" id="KW-0949">S-adenosyl-L-methionine</keyword>
<feature type="binding site" evidence="4">
    <location>
        <position position="80"/>
    </location>
    <ligand>
        <name>S-adenosyl-L-methionine</name>
        <dbReference type="ChEBI" id="CHEBI:59789"/>
    </ligand>
</feature>
<dbReference type="STRING" id="995062.SAMN04489718_3592"/>
<dbReference type="UniPathway" id="UPA00079">
    <property type="reaction ID" value="UER00169"/>
</dbReference>
<protein>
    <recommendedName>
        <fullName evidence="4">Demethylmenaquinone methyltransferase</fullName>
        <ecNumber evidence="4">2.1.1.163</ecNumber>
    </recommendedName>
</protein>
<feature type="binding site" evidence="4">
    <location>
        <begin position="100"/>
        <end position="101"/>
    </location>
    <ligand>
        <name>S-adenosyl-L-methionine</name>
        <dbReference type="ChEBI" id="CHEBI:59789"/>
    </ligand>
</feature>
<dbReference type="RefSeq" id="WP_092525788.1">
    <property type="nucleotide sequence ID" value="NZ_FNKO01000002.1"/>
</dbReference>
<dbReference type="PROSITE" id="PS01183">
    <property type="entry name" value="UBIE_1"/>
    <property type="match status" value="1"/>
</dbReference>
<accession>A0A1H1GDN8</accession>
<dbReference type="InterPro" id="IPR004033">
    <property type="entry name" value="UbiE/COQ5_MeTrFase"/>
</dbReference>
<dbReference type="NCBIfam" id="TIGR01934">
    <property type="entry name" value="MenG_MenH_UbiE"/>
    <property type="match status" value="1"/>
</dbReference>
<evidence type="ECO:0000313" key="5">
    <source>
        <dbReference type="EMBL" id="SDR11402.1"/>
    </source>
</evidence>
<dbReference type="NCBIfam" id="NF001241">
    <property type="entry name" value="PRK00216.1-2"/>
    <property type="match status" value="1"/>
</dbReference>
<dbReference type="InterPro" id="IPR029063">
    <property type="entry name" value="SAM-dependent_MTases_sf"/>
</dbReference>
<comment type="caution">
    <text evidence="4">Lacks conserved residue(s) required for the propagation of feature annotation.</text>
</comment>
<feature type="binding site" evidence="4">
    <location>
        <position position="62"/>
    </location>
    <ligand>
        <name>S-adenosyl-L-methionine</name>
        <dbReference type="ChEBI" id="CHEBI:59789"/>
    </ligand>
</feature>
<dbReference type="EC" id="2.1.1.163" evidence="4"/>
<dbReference type="GO" id="GO:0009234">
    <property type="term" value="P:menaquinone biosynthetic process"/>
    <property type="evidence" value="ECO:0007669"/>
    <property type="project" value="UniProtKB-UniRule"/>
</dbReference>
<organism evidence="5 6">
    <name type="scientific">Actinopolyspora saharensis</name>
    <dbReference type="NCBI Taxonomy" id="995062"/>
    <lineage>
        <taxon>Bacteria</taxon>
        <taxon>Bacillati</taxon>
        <taxon>Actinomycetota</taxon>
        <taxon>Actinomycetes</taxon>
        <taxon>Actinopolysporales</taxon>
        <taxon>Actinopolysporaceae</taxon>
        <taxon>Actinopolyspora</taxon>
    </lineage>
</organism>
<gene>
    <name evidence="4" type="primary">menG</name>
    <name evidence="5" type="ORF">SAMN04489718_3592</name>
</gene>
<dbReference type="PROSITE" id="PS51608">
    <property type="entry name" value="SAM_MT_UBIE"/>
    <property type="match status" value="1"/>
</dbReference>
<reference evidence="6" key="1">
    <citation type="submission" date="2016-10" db="EMBL/GenBank/DDBJ databases">
        <authorList>
            <person name="Varghese N."/>
            <person name="Submissions S."/>
        </authorList>
    </citation>
    <scope>NUCLEOTIDE SEQUENCE [LARGE SCALE GENOMIC DNA]</scope>
    <source>
        <strain evidence="6">DSM 45459</strain>
    </source>
</reference>
<evidence type="ECO:0000256" key="3">
    <source>
        <dbReference type="ARBA" id="ARBA00022691"/>
    </source>
</evidence>
<comment type="catalytic activity">
    <reaction evidence="4">
        <text>a 2-demethylmenaquinol + S-adenosyl-L-methionine = a menaquinol + S-adenosyl-L-homocysteine + H(+)</text>
        <dbReference type="Rhea" id="RHEA:42640"/>
        <dbReference type="Rhea" id="RHEA-COMP:9539"/>
        <dbReference type="Rhea" id="RHEA-COMP:9563"/>
        <dbReference type="ChEBI" id="CHEBI:15378"/>
        <dbReference type="ChEBI" id="CHEBI:18151"/>
        <dbReference type="ChEBI" id="CHEBI:55437"/>
        <dbReference type="ChEBI" id="CHEBI:57856"/>
        <dbReference type="ChEBI" id="CHEBI:59789"/>
        <dbReference type="EC" id="2.1.1.163"/>
    </reaction>
</comment>